<name>A8LR84_DINSH</name>
<dbReference type="Gene3D" id="1.10.357.10">
    <property type="entry name" value="Tetracycline Repressor, domain 2"/>
    <property type="match status" value="1"/>
</dbReference>
<keyword evidence="3 5" id="KW-0238">DNA-binding</keyword>
<organism evidence="7 8">
    <name type="scientific">Dinoroseobacter shibae (strain DSM 16493 / NCIMB 14021 / DFL 12)</name>
    <dbReference type="NCBI Taxonomy" id="398580"/>
    <lineage>
        <taxon>Bacteria</taxon>
        <taxon>Pseudomonadati</taxon>
        <taxon>Pseudomonadota</taxon>
        <taxon>Alphaproteobacteria</taxon>
        <taxon>Rhodobacterales</taxon>
        <taxon>Roseobacteraceae</taxon>
        <taxon>Dinoroseobacter</taxon>
    </lineage>
</organism>
<dbReference type="Proteomes" id="UP000006833">
    <property type="component" value="Chromosome"/>
</dbReference>
<dbReference type="InterPro" id="IPR036271">
    <property type="entry name" value="Tet_transcr_reg_TetR-rel_C_sf"/>
</dbReference>
<dbReference type="GO" id="GO:0000976">
    <property type="term" value="F:transcription cis-regulatory region binding"/>
    <property type="evidence" value="ECO:0007669"/>
    <property type="project" value="TreeGrafter"/>
</dbReference>
<proteinExistence type="predicted"/>
<evidence type="ECO:0000313" key="8">
    <source>
        <dbReference type="Proteomes" id="UP000006833"/>
    </source>
</evidence>
<dbReference type="Pfam" id="PF00440">
    <property type="entry name" value="TetR_N"/>
    <property type="match status" value="1"/>
</dbReference>
<dbReference type="InterPro" id="IPR001647">
    <property type="entry name" value="HTH_TetR"/>
</dbReference>
<evidence type="ECO:0000256" key="3">
    <source>
        <dbReference type="ARBA" id="ARBA00023125"/>
    </source>
</evidence>
<keyword evidence="1" id="KW-0678">Repressor</keyword>
<keyword evidence="4" id="KW-0804">Transcription</keyword>
<dbReference type="HOGENOM" id="CLU_069356_12_4_5"/>
<protein>
    <submittedName>
        <fullName evidence="7">Transcriptional regulator</fullName>
    </submittedName>
</protein>
<evidence type="ECO:0000256" key="1">
    <source>
        <dbReference type="ARBA" id="ARBA00022491"/>
    </source>
</evidence>
<gene>
    <name evidence="7" type="ordered locus">Dshi_2271</name>
</gene>
<evidence type="ECO:0000256" key="5">
    <source>
        <dbReference type="PROSITE-ProRule" id="PRU00335"/>
    </source>
</evidence>
<dbReference type="PANTHER" id="PTHR30055:SF175">
    <property type="entry name" value="HTH-TYPE TRANSCRIPTIONAL REPRESSOR KSTR2"/>
    <property type="match status" value="1"/>
</dbReference>
<dbReference type="EMBL" id="CP000830">
    <property type="protein sequence ID" value="ABV94007.1"/>
    <property type="molecule type" value="Genomic_DNA"/>
</dbReference>
<dbReference type="SUPFAM" id="SSF48498">
    <property type="entry name" value="Tetracyclin repressor-like, C-terminal domain"/>
    <property type="match status" value="1"/>
</dbReference>
<evidence type="ECO:0000256" key="2">
    <source>
        <dbReference type="ARBA" id="ARBA00023015"/>
    </source>
</evidence>
<reference evidence="8" key="1">
    <citation type="journal article" date="2010" name="ISME J.">
        <title>The complete genome sequence of the algal symbiont Dinoroseobacter shibae: a hitchhiker's guide to life in the sea.</title>
        <authorList>
            <person name="Wagner-Dobler I."/>
            <person name="Ballhausen B."/>
            <person name="Berger M."/>
            <person name="Brinkhoff T."/>
            <person name="Buchholz I."/>
            <person name="Bunk B."/>
            <person name="Cypionka H."/>
            <person name="Daniel R."/>
            <person name="Drepper T."/>
            <person name="Gerdts G."/>
            <person name="Hahnke S."/>
            <person name="Han C."/>
            <person name="Jahn D."/>
            <person name="Kalhoefer D."/>
            <person name="Kiss H."/>
            <person name="Klenk H.P."/>
            <person name="Kyrpides N."/>
            <person name="Liebl W."/>
            <person name="Liesegang H."/>
            <person name="Meincke L."/>
            <person name="Pati A."/>
            <person name="Petersen J."/>
            <person name="Piekarski T."/>
            <person name="Pommerenke C."/>
            <person name="Pradella S."/>
            <person name="Pukall R."/>
            <person name="Rabus R."/>
            <person name="Stackebrandt E."/>
            <person name="Thole S."/>
            <person name="Thompson L."/>
            <person name="Tielen P."/>
            <person name="Tomasch J."/>
            <person name="von Jan M."/>
            <person name="Wanphrut N."/>
            <person name="Wichels A."/>
            <person name="Zech H."/>
            <person name="Simon M."/>
        </authorList>
    </citation>
    <scope>NUCLEOTIDE SEQUENCE [LARGE SCALE GENOMIC DNA]</scope>
    <source>
        <strain evidence="8">DSM 16493 / NCIMB 14021 / DFL 12</strain>
    </source>
</reference>
<dbReference type="InterPro" id="IPR050109">
    <property type="entry name" value="HTH-type_TetR-like_transc_reg"/>
</dbReference>
<dbReference type="InterPro" id="IPR041490">
    <property type="entry name" value="KstR2_TetR_C"/>
</dbReference>
<dbReference type="STRING" id="398580.Dshi_2271"/>
<dbReference type="Pfam" id="PF17932">
    <property type="entry name" value="TetR_C_24"/>
    <property type="match status" value="1"/>
</dbReference>
<keyword evidence="2" id="KW-0805">Transcription regulation</keyword>
<dbReference type="SUPFAM" id="SSF46689">
    <property type="entry name" value="Homeodomain-like"/>
    <property type="match status" value="1"/>
</dbReference>
<evidence type="ECO:0000259" key="6">
    <source>
        <dbReference type="PROSITE" id="PS50977"/>
    </source>
</evidence>
<evidence type="ECO:0000313" key="7">
    <source>
        <dbReference type="EMBL" id="ABV94007.1"/>
    </source>
</evidence>
<dbReference type="AlphaFoldDB" id="A8LR84"/>
<keyword evidence="8" id="KW-1185">Reference proteome</keyword>
<dbReference type="PRINTS" id="PR00455">
    <property type="entry name" value="HTHTETR"/>
</dbReference>
<evidence type="ECO:0000256" key="4">
    <source>
        <dbReference type="ARBA" id="ARBA00023163"/>
    </source>
</evidence>
<accession>A8LR84</accession>
<dbReference type="PANTHER" id="PTHR30055">
    <property type="entry name" value="HTH-TYPE TRANSCRIPTIONAL REGULATOR RUTR"/>
    <property type="match status" value="1"/>
</dbReference>
<dbReference type="PROSITE" id="PS50977">
    <property type="entry name" value="HTH_TETR_2"/>
    <property type="match status" value="1"/>
</dbReference>
<dbReference type="OrthoDB" id="9814200at2"/>
<dbReference type="RefSeq" id="WP_012178938.1">
    <property type="nucleotide sequence ID" value="NC_009952.1"/>
</dbReference>
<feature type="domain" description="HTH tetR-type" evidence="6">
    <location>
        <begin position="10"/>
        <end position="70"/>
    </location>
</feature>
<sequence>MARKTGSHSEITGPRVRAAAQSLIARHGYAAVSMRQIAREVGVQAGALYLYTSDKQSLLFDLMRVHMEELLDAVAEVDLDGNPTEALDRFARFHITFHLDRAEAVFISYMELRNLTPENFAHIAQQRGSYEALLEGILKRGHRSGQFALPDTKLATMALIAMLTGLTTWFRDGGRLDRKEVERIYLALVHQTVTSGEIPSDIAAVRAVS</sequence>
<dbReference type="GO" id="GO:0003700">
    <property type="term" value="F:DNA-binding transcription factor activity"/>
    <property type="evidence" value="ECO:0007669"/>
    <property type="project" value="TreeGrafter"/>
</dbReference>
<dbReference type="InterPro" id="IPR009057">
    <property type="entry name" value="Homeodomain-like_sf"/>
</dbReference>
<dbReference type="KEGG" id="dsh:Dshi_2271"/>
<feature type="DNA-binding region" description="H-T-H motif" evidence="5">
    <location>
        <begin position="33"/>
        <end position="52"/>
    </location>
</feature>
<dbReference type="eggNOG" id="COG1309">
    <property type="taxonomic scope" value="Bacteria"/>
</dbReference>